<feature type="compositionally biased region" description="Polar residues" evidence="1">
    <location>
        <begin position="627"/>
        <end position="645"/>
    </location>
</feature>
<feature type="compositionally biased region" description="Polar residues" evidence="1">
    <location>
        <begin position="168"/>
        <end position="182"/>
    </location>
</feature>
<dbReference type="PANTHER" id="PTHR31014">
    <property type="entry name" value="MITOCHONDRIAL TRANSLATION SYSTEM COMPONENT PET127-RELATED"/>
    <property type="match status" value="1"/>
</dbReference>
<feature type="region of interest" description="Disordered" evidence="1">
    <location>
        <begin position="1"/>
        <end position="32"/>
    </location>
</feature>
<feature type="region of interest" description="Disordered" evidence="1">
    <location>
        <begin position="797"/>
        <end position="821"/>
    </location>
</feature>
<feature type="compositionally biased region" description="Basic and acidic residues" evidence="1">
    <location>
        <begin position="208"/>
        <end position="217"/>
    </location>
</feature>
<dbReference type="GO" id="GO:0005740">
    <property type="term" value="C:mitochondrial envelope"/>
    <property type="evidence" value="ECO:0007669"/>
    <property type="project" value="TreeGrafter"/>
</dbReference>
<feature type="region of interest" description="Disordered" evidence="1">
    <location>
        <begin position="45"/>
        <end position="222"/>
    </location>
</feature>
<protein>
    <submittedName>
        <fullName evidence="2">Uncharacterized protein</fullName>
    </submittedName>
</protein>
<comment type="caution">
    <text evidence="2">The sequence shown here is derived from an EMBL/GenBank/DDBJ whole genome shotgun (WGS) entry which is preliminary data.</text>
</comment>
<evidence type="ECO:0000313" key="3">
    <source>
        <dbReference type="Proteomes" id="UP000077521"/>
    </source>
</evidence>
<dbReference type="GO" id="GO:0000964">
    <property type="term" value="P:mitochondrial RNA 5'-end processing"/>
    <property type="evidence" value="ECO:0007669"/>
    <property type="project" value="TreeGrafter"/>
</dbReference>
<dbReference type="EMBL" id="LWDF02000042">
    <property type="protein sequence ID" value="KAE8259250.1"/>
    <property type="molecule type" value="Genomic_DNA"/>
</dbReference>
<feature type="region of interest" description="Disordered" evidence="1">
    <location>
        <begin position="626"/>
        <end position="665"/>
    </location>
</feature>
<keyword evidence="3" id="KW-1185">Reference proteome</keyword>
<dbReference type="PANTHER" id="PTHR31014:SF0">
    <property type="entry name" value="MITOCHONDRIAL TRANSLATION SYSTEM COMPONENT PET127-RELATED"/>
    <property type="match status" value="1"/>
</dbReference>
<evidence type="ECO:0000256" key="1">
    <source>
        <dbReference type="SAM" id="MobiDB-lite"/>
    </source>
</evidence>
<dbReference type="Proteomes" id="UP000077521">
    <property type="component" value="Unassembled WGS sequence"/>
</dbReference>
<proteinExistence type="predicted"/>
<organism evidence="2 3">
    <name type="scientific">Tilletia indica</name>
    <dbReference type="NCBI Taxonomy" id="43049"/>
    <lineage>
        <taxon>Eukaryota</taxon>
        <taxon>Fungi</taxon>
        <taxon>Dikarya</taxon>
        <taxon>Basidiomycota</taxon>
        <taxon>Ustilaginomycotina</taxon>
        <taxon>Exobasidiomycetes</taxon>
        <taxon>Tilletiales</taxon>
        <taxon>Tilletiaceae</taxon>
        <taxon>Tilletia</taxon>
    </lineage>
</organism>
<dbReference type="InterPro" id="IPR013943">
    <property type="entry name" value="Pet127"/>
</dbReference>
<dbReference type="AlphaFoldDB" id="A0A177TAZ2"/>
<name>A0A177TAZ2_9BASI</name>
<accession>A0A177TAZ2</accession>
<sequence length="918" mass="99951">MVASRGGAGASRAFSKAVASASASTPPSSAQSFLGRISALAAAALSSTSTGAPSGSASGSSSGSGSAAPGSSQPGPSIPAPSSSGETAASKRYRNPQPHLPPRHASQDRPPPSKRPFHRKGGAAPSSANPFKHLGIPDEKQRQQQADALARSSKRTSPRSHSSRDGSTEQQASAAAVNTAQRQAEPSGPEPEHAEESAPSQTALAEDTEPKTPERVLPRPKQLWKGLENVEGAAMGKLSGLGVSPETVTPLREMKVATLAHGLDRVLFNPGVHWLRDPRTGIYNFPPSLRNILDPDLFDYDALPPYITSSQDKELETIAKKNEARYCGSTSSMTSLLSQCYFLLSGRKSPDLTGFSEGFKALGGGFTLGASLPASIKLMHKPNQGASGSKDVYAIDADKAASGELDNSNFVLAALGKSMEKMLTVDDAEFRRFERTERWTRMSKGEVDPPTEPEAYHYSKLSKFMMRSQLDCYDPRLPNKTFDLKTRAVVAIRQDRANWVESSGYQIRSNLGLIESFEREYYDMIRAAFLKYGFQARIGNMDGIFVAYHNTKQIFGFQYVPLDEIFTRVFGTVEMGEQAFSLSVRLLEAILDSATKVYPKQSLRLTMFVGEGSDPNMNVFVEPYDENASQTQPTPQPTKEASVSIPNPFGRPIDDALASSGPSSEPLSQRSIVQIDVKVDRFLDGQRIHGAPVDFASVPGRGINNFKEDEIARRLRQNLTPLQWSVDYVIQPRSDLTEAETRRHLSNIRSTQLSVSSLTVPNLEAVAAREAELEERMRQYGGEEAVERWRAERRDGRIGRMPRAPGQKPLSGLEEAEEEMSVGSAEGVDDAVVGSAPGVADDQVKTEESSTIDKDVDAEAVWARLRLPHTPVGPKDLGEGLWTMKAGALRRVRHLRELARLGAQDRDVLEKSDRKEQV</sequence>
<dbReference type="Pfam" id="PF08634">
    <property type="entry name" value="Pet127"/>
    <property type="match status" value="1"/>
</dbReference>
<gene>
    <name evidence="2" type="ORF">A4X13_0g1137</name>
</gene>
<reference evidence="2" key="1">
    <citation type="submission" date="2016-04" db="EMBL/GenBank/DDBJ databases">
        <authorList>
            <person name="Nguyen H.D."/>
            <person name="Samba Siva P."/>
            <person name="Cullis J."/>
            <person name="Levesque C.A."/>
            <person name="Hambleton S."/>
        </authorList>
    </citation>
    <scope>NUCLEOTIDE SEQUENCE</scope>
    <source>
        <strain evidence="2">DAOMC 236416</strain>
    </source>
</reference>
<feature type="compositionally biased region" description="Low complexity" evidence="1">
    <location>
        <begin position="45"/>
        <end position="85"/>
    </location>
</feature>
<evidence type="ECO:0000313" key="2">
    <source>
        <dbReference type="EMBL" id="KAE8259250.1"/>
    </source>
</evidence>
<reference evidence="2" key="2">
    <citation type="journal article" date="2019" name="IMA Fungus">
        <title>Genome sequencing and comparison of five Tilletia species to identify candidate genes for the detection of regulated species infecting wheat.</title>
        <authorList>
            <person name="Nguyen H.D.T."/>
            <person name="Sultana T."/>
            <person name="Kesanakurti P."/>
            <person name="Hambleton S."/>
        </authorList>
    </citation>
    <scope>NUCLEOTIDE SEQUENCE</scope>
    <source>
        <strain evidence="2">DAOMC 236416</strain>
    </source>
</reference>